<dbReference type="AlphaFoldDB" id="A0A0C2MHN1"/>
<protein>
    <recommendedName>
        <fullName evidence="3">Proteasome subunit alpha type</fullName>
    </recommendedName>
</protein>
<comment type="caution">
    <text evidence="5">The sequence shown here is derived from an EMBL/GenBank/DDBJ whole genome shotgun (WGS) entry which is preliminary data.</text>
</comment>
<dbReference type="SMART" id="SM00948">
    <property type="entry name" value="Proteasome_A_N"/>
    <property type="match status" value="1"/>
</dbReference>
<keyword evidence="3" id="KW-0963">Cytoplasm</keyword>
<dbReference type="NCBIfam" id="NF003075">
    <property type="entry name" value="PRK03996.1"/>
    <property type="match status" value="1"/>
</dbReference>
<dbReference type="EMBL" id="JWZT01003505">
    <property type="protein sequence ID" value="KII66606.1"/>
    <property type="molecule type" value="Genomic_DNA"/>
</dbReference>
<dbReference type="PROSITE" id="PS51475">
    <property type="entry name" value="PROTEASOME_ALPHA_2"/>
    <property type="match status" value="1"/>
</dbReference>
<dbReference type="InterPro" id="IPR050115">
    <property type="entry name" value="Proteasome_alpha"/>
</dbReference>
<name>A0A0C2MHN1_THEKT</name>
<dbReference type="Proteomes" id="UP000031668">
    <property type="component" value="Unassembled WGS sequence"/>
</dbReference>
<dbReference type="PANTHER" id="PTHR11599">
    <property type="entry name" value="PROTEASOME SUBUNIT ALPHA/BETA"/>
    <property type="match status" value="1"/>
</dbReference>
<dbReference type="OrthoDB" id="431557at2759"/>
<dbReference type="InterPro" id="IPR001353">
    <property type="entry name" value="Proteasome_sua/b"/>
</dbReference>
<evidence type="ECO:0000256" key="2">
    <source>
        <dbReference type="PROSITE-ProRule" id="PRU00808"/>
    </source>
</evidence>
<evidence type="ECO:0000256" key="1">
    <source>
        <dbReference type="ARBA" id="ARBA00022942"/>
    </source>
</evidence>
<evidence type="ECO:0000313" key="5">
    <source>
        <dbReference type="EMBL" id="KII66606.1"/>
    </source>
</evidence>
<organism evidence="5 6">
    <name type="scientific">Thelohanellus kitauei</name>
    <name type="common">Myxosporean</name>
    <dbReference type="NCBI Taxonomy" id="669202"/>
    <lineage>
        <taxon>Eukaryota</taxon>
        <taxon>Metazoa</taxon>
        <taxon>Cnidaria</taxon>
        <taxon>Myxozoa</taxon>
        <taxon>Myxosporea</taxon>
        <taxon>Bivalvulida</taxon>
        <taxon>Platysporina</taxon>
        <taxon>Myxobolidae</taxon>
        <taxon>Thelohanellus</taxon>
    </lineage>
</organism>
<evidence type="ECO:0000256" key="3">
    <source>
        <dbReference type="RuleBase" id="RU000551"/>
    </source>
</evidence>
<dbReference type="Pfam" id="PF10584">
    <property type="entry name" value="Proteasome_A_N"/>
    <property type="match status" value="1"/>
</dbReference>
<dbReference type="GO" id="GO:0006511">
    <property type="term" value="P:ubiquitin-dependent protein catabolic process"/>
    <property type="evidence" value="ECO:0007669"/>
    <property type="project" value="InterPro"/>
</dbReference>
<comment type="subunit">
    <text evidence="3">The 26S proteasome consists of a 20S proteasome core and two 19S regulatory subunits.</text>
</comment>
<sequence length="236" mass="25511">MSSERYSFSLTTFSPSGKLVQIEYALAAVSLGSATVGIKASNGVVLLSDKKQKSFLYDEGAIFKLEAINDTVVIGYSGLGPDFRLIVRKARKMASSYKLFYGVDISAHVLTQRLSNLMQEYTQSGGVRPFGISLLVVGIDDGKPVLFQCDPSGAYFAWNAAAIGRNQAAAKTFLSKRYKNDLELEDAIHLGIMTLKECVDGLITPENVEIAICSPTSGTKLLSRTSVKEYVDSAIA</sequence>
<dbReference type="InterPro" id="IPR029055">
    <property type="entry name" value="Ntn_hydrolases_N"/>
</dbReference>
<dbReference type="InterPro" id="IPR023332">
    <property type="entry name" value="Proteasome_alpha-type"/>
</dbReference>
<dbReference type="GO" id="GO:0019773">
    <property type="term" value="C:proteasome core complex, alpha-subunit complex"/>
    <property type="evidence" value="ECO:0007669"/>
    <property type="project" value="UniProtKB-UniRule"/>
</dbReference>
<dbReference type="PROSITE" id="PS00388">
    <property type="entry name" value="PROTEASOME_ALPHA_1"/>
    <property type="match status" value="1"/>
</dbReference>
<keyword evidence="3" id="KW-0539">Nucleus</keyword>
<dbReference type="Gene3D" id="3.60.20.10">
    <property type="entry name" value="Glutamine Phosphoribosylpyrophosphate, subunit 1, domain 1"/>
    <property type="match status" value="1"/>
</dbReference>
<keyword evidence="1 2" id="KW-0647">Proteasome</keyword>
<dbReference type="InterPro" id="IPR000426">
    <property type="entry name" value="Proteasome_asu_N"/>
</dbReference>
<keyword evidence="6" id="KW-1185">Reference proteome</keyword>
<feature type="domain" description="Proteasome alpha-type subunits" evidence="4">
    <location>
        <begin position="6"/>
        <end position="28"/>
    </location>
</feature>
<comment type="subcellular location">
    <subcellularLocation>
        <location evidence="3">Cytoplasm</location>
    </subcellularLocation>
    <subcellularLocation>
        <location evidence="3">Nucleus</location>
    </subcellularLocation>
</comment>
<dbReference type="SUPFAM" id="SSF56235">
    <property type="entry name" value="N-terminal nucleophile aminohydrolases (Ntn hydrolases)"/>
    <property type="match status" value="1"/>
</dbReference>
<evidence type="ECO:0000313" key="6">
    <source>
        <dbReference type="Proteomes" id="UP000031668"/>
    </source>
</evidence>
<accession>A0A0C2MHN1</accession>
<dbReference type="GO" id="GO:0005737">
    <property type="term" value="C:cytoplasm"/>
    <property type="evidence" value="ECO:0007669"/>
    <property type="project" value="UniProtKB-SubCell"/>
</dbReference>
<dbReference type="GO" id="GO:0005634">
    <property type="term" value="C:nucleus"/>
    <property type="evidence" value="ECO:0007669"/>
    <property type="project" value="UniProtKB-SubCell"/>
</dbReference>
<gene>
    <name evidence="5" type="ORF">RF11_13767</name>
</gene>
<evidence type="ECO:0000259" key="4">
    <source>
        <dbReference type="PROSITE" id="PS00388"/>
    </source>
</evidence>
<dbReference type="Pfam" id="PF00227">
    <property type="entry name" value="Proteasome"/>
    <property type="match status" value="1"/>
</dbReference>
<comment type="similarity">
    <text evidence="2 3">Belongs to the peptidase T1A family.</text>
</comment>
<dbReference type="OMA" id="ATCIGKD"/>
<proteinExistence type="inferred from homology"/>
<reference evidence="5 6" key="1">
    <citation type="journal article" date="2014" name="Genome Biol. Evol.">
        <title>The genome of the myxosporean Thelohanellus kitauei shows adaptations to nutrient acquisition within its fish host.</title>
        <authorList>
            <person name="Yang Y."/>
            <person name="Xiong J."/>
            <person name="Zhou Z."/>
            <person name="Huo F."/>
            <person name="Miao W."/>
            <person name="Ran C."/>
            <person name="Liu Y."/>
            <person name="Zhang J."/>
            <person name="Feng J."/>
            <person name="Wang M."/>
            <person name="Wang M."/>
            <person name="Wang L."/>
            <person name="Yao B."/>
        </authorList>
    </citation>
    <scope>NUCLEOTIDE SEQUENCE [LARGE SCALE GENOMIC DNA]</scope>
    <source>
        <strain evidence="5">Wuqing</strain>
    </source>
</reference>